<sequence>MAESMEIDMHKKRPLSDTDTDTSPHPSESGTAHTRTSPKRARRHAPAKAPAISLIPLQHAVAFNAIAHLKTLAYTQLYVTANYSKLDPTRSPVLLYLKSSIDPGYATLCAVLPSLYAIAPSLQALAIVPSFAPGAPEPPSELRRILPISQAPELSQPLFEQVRRQGKMEFGSAVALMDARGRCRFLLALGGEEGMERDGCVAGPDPGVLMDILSEALRLMSAEWEKEALEILADETDALEPY</sequence>
<organism evidence="1 2">
    <name type="scientific">Zalaria obscura</name>
    <dbReference type="NCBI Taxonomy" id="2024903"/>
    <lineage>
        <taxon>Eukaryota</taxon>
        <taxon>Fungi</taxon>
        <taxon>Dikarya</taxon>
        <taxon>Ascomycota</taxon>
        <taxon>Pezizomycotina</taxon>
        <taxon>Dothideomycetes</taxon>
        <taxon>Dothideomycetidae</taxon>
        <taxon>Dothideales</taxon>
        <taxon>Zalariaceae</taxon>
        <taxon>Zalaria</taxon>
    </lineage>
</organism>
<evidence type="ECO:0000313" key="1">
    <source>
        <dbReference type="EMBL" id="KAK8204320.1"/>
    </source>
</evidence>
<reference evidence="1" key="1">
    <citation type="submission" date="2024-02" db="EMBL/GenBank/DDBJ databases">
        <title>Metagenome Assembled Genome of Zalaria obscura JY119.</title>
        <authorList>
            <person name="Vighnesh L."/>
            <person name="Jagadeeshwari U."/>
            <person name="Venkata Ramana C."/>
            <person name="Sasikala C."/>
        </authorList>
    </citation>
    <scope>NUCLEOTIDE SEQUENCE</scope>
    <source>
        <strain evidence="1">JY119</strain>
    </source>
</reference>
<proteinExistence type="predicted"/>
<dbReference type="Proteomes" id="UP001320706">
    <property type="component" value="Unassembled WGS sequence"/>
</dbReference>
<keyword evidence="2" id="KW-1185">Reference proteome</keyword>
<gene>
    <name evidence="1" type="ORF">M8818_005165</name>
</gene>
<name>A0ACC3S9K7_9PEZI</name>
<protein>
    <submittedName>
        <fullName evidence="1">Uncharacterized protein</fullName>
    </submittedName>
</protein>
<comment type="caution">
    <text evidence="1">The sequence shown here is derived from an EMBL/GenBank/DDBJ whole genome shotgun (WGS) entry which is preliminary data.</text>
</comment>
<accession>A0ACC3S9K7</accession>
<evidence type="ECO:0000313" key="2">
    <source>
        <dbReference type="Proteomes" id="UP001320706"/>
    </source>
</evidence>
<dbReference type="EMBL" id="JAMKPW020000028">
    <property type="protein sequence ID" value="KAK8204320.1"/>
    <property type="molecule type" value="Genomic_DNA"/>
</dbReference>